<protein>
    <recommendedName>
        <fullName evidence="4">Interleukin-4</fullName>
    </recommendedName>
</protein>
<evidence type="ECO:0008006" key="4">
    <source>
        <dbReference type="Google" id="ProtNLM"/>
    </source>
</evidence>
<organism evidence="2 3">
    <name type="scientific">Champsocephalus esox</name>
    <name type="common">pike icefish</name>
    <dbReference type="NCBI Taxonomy" id="159716"/>
    <lineage>
        <taxon>Eukaryota</taxon>
        <taxon>Metazoa</taxon>
        <taxon>Chordata</taxon>
        <taxon>Craniata</taxon>
        <taxon>Vertebrata</taxon>
        <taxon>Euteleostomi</taxon>
        <taxon>Actinopterygii</taxon>
        <taxon>Neopterygii</taxon>
        <taxon>Teleostei</taxon>
        <taxon>Neoteleostei</taxon>
        <taxon>Acanthomorphata</taxon>
        <taxon>Eupercaria</taxon>
        <taxon>Perciformes</taxon>
        <taxon>Notothenioidei</taxon>
        <taxon>Channichthyidae</taxon>
        <taxon>Champsocephalus</taxon>
    </lineage>
</organism>
<feature type="signal peptide" evidence="1">
    <location>
        <begin position="1"/>
        <end position="20"/>
    </location>
</feature>
<evidence type="ECO:0000313" key="2">
    <source>
        <dbReference type="EMBL" id="KAK5897217.1"/>
    </source>
</evidence>
<reference evidence="2 3" key="1">
    <citation type="journal article" date="2023" name="Mol. Biol. Evol.">
        <title>Genomics of Secondarily Temperate Adaptation in the Only Non-Antarctic Icefish.</title>
        <authorList>
            <person name="Rivera-Colon A.G."/>
            <person name="Rayamajhi N."/>
            <person name="Minhas B.F."/>
            <person name="Madrigal G."/>
            <person name="Bilyk K.T."/>
            <person name="Yoon V."/>
            <person name="Hune M."/>
            <person name="Gregory S."/>
            <person name="Cheng C.H.C."/>
            <person name="Catchen J.M."/>
        </authorList>
    </citation>
    <scope>NUCLEOTIDE SEQUENCE [LARGE SCALE GENOMIC DNA]</scope>
    <source>
        <strain evidence="2">JC2023a</strain>
    </source>
</reference>
<name>A0AAN8H0D7_9TELE</name>
<proteinExistence type="predicted"/>
<evidence type="ECO:0000313" key="3">
    <source>
        <dbReference type="Proteomes" id="UP001335648"/>
    </source>
</evidence>
<accession>A0AAN8H0D7</accession>
<feature type="chain" id="PRO_5042885086" description="Interleukin-4" evidence="1">
    <location>
        <begin position="21"/>
        <end position="132"/>
    </location>
</feature>
<evidence type="ECO:0000256" key="1">
    <source>
        <dbReference type="SAM" id="SignalP"/>
    </source>
</evidence>
<gene>
    <name evidence="2" type="ORF">CesoFtcFv8_010297</name>
</gene>
<keyword evidence="1" id="KW-0732">Signal</keyword>
<dbReference type="EMBL" id="JAULUE010002053">
    <property type="protein sequence ID" value="KAK5897217.1"/>
    <property type="molecule type" value="Genomic_DNA"/>
</dbReference>
<dbReference type="Proteomes" id="UP001335648">
    <property type="component" value="Unassembled WGS sequence"/>
</dbReference>
<keyword evidence="3" id="KW-1185">Reference proteome</keyword>
<sequence>MKNFNTQYLTVLMMAVMVYAASIHSTTDLLKDIRQEAGKLSNDNKSLTQSDLDLWVTKIECNQTDVDTFLCFANRALNRTRHINSFNKTDKLIRQLNQYNWNHNTSCVANMTNVEITLKALLDDIKTCTTKI</sequence>
<dbReference type="AlphaFoldDB" id="A0AAN8H0D7"/>
<comment type="caution">
    <text evidence="2">The sequence shown here is derived from an EMBL/GenBank/DDBJ whole genome shotgun (WGS) entry which is preliminary data.</text>
</comment>